<dbReference type="SMART" id="SM00347">
    <property type="entry name" value="HTH_MARR"/>
    <property type="match status" value="1"/>
</dbReference>
<dbReference type="InterPro" id="IPR016181">
    <property type="entry name" value="Acyl_CoA_acyltransferase"/>
</dbReference>
<dbReference type="PANTHER" id="PTHR13947:SF37">
    <property type="entry name" value="LD18367P"/>
    <property type="match status" value="1"/>
</dbReference>
<protein>
    <submittedName>
        <fullName evidence="4">MarR family protein</fullName>
    </submittedName>
</protein>
<evidence type="ECO:0000313" key="4">
    <source>
        <dbReference type="EMBL" id="CDG83323.1"/>
    </source>
</evidence>
<dbReference type="CDD" id="cd04301">
    <property type="entry name" value="NAT_SF"/>
    <property type="match status" value="1"/>
</dbReference>
<name>W0V7J8_9BURK</name>
<dbReference type="Pfam" id="PF13508">
    <property type="entry name" value="Acetyltransf_7"/>
    <property type="match status" value="1"/>
</dbReference>
<dbReference type="GO" id="GO:0003700">
    <property type="term" value="F:DNA-binding transcription factor activity"/>
    <property type="evidence" value="ECO:0007669"/>
    <property type="project" value="InterPro"/>
</dbReference>
<dbReference type="RefSeq" id="WP_038492715.1">
    <property type="nucleotide sequence ID" value="NZ_BCTH01000040.1"/>
</dbReference>
<dbReference type="InterPro" id="IPR000835">
    <property type="entry name" value="HTH_MarR-typ"/>
</dbReference>
<keyword evidence="1" id="KW-0808">Transferase</keyword>
<reference evidence="4 5" key="1">
    <citation type="journal article" date="2015" name="Genome Announc.">
        <title>Genome Sequence of Mushroom Soft-Rot Pathogen Janthinobacterium agaricidamnosum.</title>
        <authorList>
            <person name="Graupner K."/>
            <person name="Lackner G."/>
            <person name="Hertweck C."/>
        </authorList>
    </citation>
    <scope>NUCLEOTIDE SEQUENCE [LARGE SCALE GENOMIC DNA]</scope>
    <source>
        <strain evidence="5">NBRC 102515 / DSM 9628</strain>
    </source>
</reference>
<dbReference type="InterPro" id="IPR036388">
    <property type="entry name" value="WH-like_DNA-bd_sf"/>
</dbReference>
<dbReference type="GO" id="GO:0008080">
    <property type="term" value="F:N-acetyltransferase activity"/>
    <property type="evidence" value="ECO:0007669"/>
    <property type="project" value="InterPro"/>
</dbReference>
<evidence type="ECO:0000259" key="2">
    <source>
        <dbReference type="PROSITE" id="PS50995"/>
    </source>
</evidence>
<dbReference type="SUPFAM" id="SSF46785">
    <property type="entry name" value="Winged helix' DNA-binding domain"/>
    <property type="match status" value="1"/>
</dbReference>
<dbReference type="InterPro" id="IPR000182">
    <property type="entry name" value="GNAT_dom"/>
</dbReference>
<dbReference type="Proteomes" id="UP000027604">
    <property type="component" value="Chromosome I"/>
</dbReference>
<dbReference type="Gene3D" id="1.10.10.10">
    <property type="entry name" value="Winged helix-like DNA-binding domain superfamily/Winged helix DNA-binding domain"/>
    <property type="match status" value="1"/>
</dbReference>
<evidence type="ECO:0000313" key="5">
    <source>
        <dbReference type="Proteomes" id="UP000027604"/>
    </source>
</evidence>
<feature type="domain" description="HTH marR-type" evidence="2">
    <location>
        <begin position="9"/>
        <end position="142"/>
    </location>
</feature>
<organism evidence="4 5">
    <name type="scientific">Janthinobacterium agaricidamnosum NBRC 102515 = DSM 9628</name>
    <dbReference type="NCBI Taxonomy" id="1349767"/>
    <lineage>
        <taxon>Bacteria</taxon>
        <taxon>Pseudomonadati</taxon>
        <taxon>Pseudomonadota</taxon>
        <taxon>Betaproteobacteria</taxon>
        <taxon>Burkholderiales</taxon>
        <taxon>Oxalobacteraceae</taxon>
        <taxon>Janthinobacterium</taxon>
    </lineage>
</organism>
<dbReference type="HOGENOM" id="CLU_069593_0_0_4"/>
<keyword evidence="5" id="KW-1185">Reference proteome</keyword>
<gene>
    <name evidence="4" type="ORF">GJA_2692</name>
</gene>
<dbReference type="PROSITE" id="PS51186">
    <property type="entry name" value="GNAT"/>
    <property type="match status" value="1"/>
</dbReference>
<dbReference type="Gene3D" id="3.40.630.30">
    <property type="match status" value="1"/>
</dbReference>
<evidence type="ECO:0000256" key="1">
    <source>
        <dbReference type="ARBA" id="ARBA00022679"/>
    </source>
</evidence>
<dbReference type="eggNOG" id="COG0456">
    <property type="taxonomic scope" value="Bacteria"/>
</dbReference>
<dbReference type="AlphaFoldDB" id="W0V7J8"/>
<sequence length="316" mass="34461">MSTLHNYGSLLLASRLRRLSDQLYAGVDLSYQAAGVALSSRCFPLLFLLRDNGPTSITALAAQIGQSHPIVVQLGRKMLDAGVVTEMSSPTDERRRLLALSDEGRALMQGMQPLWADIQAAIDVLLSNNTDALLATLGRVESQLQASAFAELIAARKRAREQAALEIIDFQPEYAADFKRLNIEWLERYFYVEAIDDLVLSDPQTSILAPGGAIFLARLHGAIVGTCALIDAGDGKLELSKMAVTPACQGLGVGRRLLERALAAYRASGAALLYLESNSKLQPALALYESAGFMHAQRPPSEAHYQRANVYMEWQE</sequence>
<dbReference type="PROSITE" id="PS50995">
    <property type="entry name" value="HTH_MARR_2"/>
    <property type="match status" value="1"/>
</dbReference>
<dbReference type="InterPro" id="IPR050769">
    <property type="entry name" value="NAT_camello-type"/>
</dbReference>
<dbReference type="PATRIC" id="fig|1349767.4.peg.4418"/>
<dbReference type="SUPFAM" id="SSF55729">
    <property type="entry name" value="Acyl-CoA N-acyltransferases (Nat)"/>
    <property type="match status" value="1"/>
</dbReference>
<dbReference type="EMBL" id="HG322949">
    <property type="protein sequence ID" value="CDG83323.1"/>
    <property type="molecule type" value="Genomic_DNA"/>
</dbReference>
<dbReference type="eggNOG" id="COG1846">
    <property type="taxonomic scope" value="Bacteria"/>
</dbReference>
<evidence type="ECO:0000259" key="3">
    <source>
        <dbReference type="PROSITE" id="PS51186"/>
    </source>
</evidence>
<dbReference type="OrthoDB" id="1431064at2"/>
<dbReference type="PANTHER" id="PTHR13947">
    <property type="entry name" value="GNAT FAMILY N-ACETYLTRANSFERASE"/>
    <property type="match status" value="1"/>
</dbReference>
<feature type="domain" description="N-acetyltransferase" evidence="3">
    <location>
        <begin position="165"/>
        <end position="316"/>
    </location>
</feature>
<proteinExistence type="predicted"/>
<dbReference type="KEGG" id="jag:GJA_2692"/>
<dbReference type="STRING" id="1349767.GJA_2692"/>
<accession>W0V7J8</accession>
<dbReference type="InterPro" id="IPR036390">
    <property type="entry name" value="WH_DNA-bd_sf"/>
</dbReference>